<dbReference type="Gene3D" id="3.40.190.10">
    <property type="entry name" value="Periplasmic binding protein-like II"/>
    <property type="match status" value="2"/>
</dbReference>
<dbReference type="Proteomes" id="UP000501058">
    <property type="component" value="Chromosome"/>
</dbReference>
<evidence type="ECO:0000313" key="1">
    <source>
        <dbReference type="EMBL" id="QIK72029.1"/>
    </source>
</evidence>
<proteinExistence type="predicted"/>
<protein>
    <submittedName>
        <fullName evidence="1">Extracellular solute-binding protein</fullName>
    </submittedName>
</protein>
<dbReference type="SUPFAM" id="SSF53850">
    <property type="entry name" value="Periplasmic binding protein-like II"/>
    <property type="match status" value="1"/>
</dbReference>
<dbReference type="RefSeq" id="WP_166232992.1">
    <property type="nucleotide sequence ID" value="NZ_CP049865.1"/>
</dbReference>
<gene>
    <name evidence="1" type="ORF">G7070_06815</name>
</gene>
<dbReference type="PANTHER" id="PTHR43649:SF11">
    <property type="entry name" value="ABC TRANSPORTER SUBSTRATE-BINDING PROTEIN YESO-RELATED"/>
    <property type="match status" value="1"/>
</dbReference>
<dbReference type="PANTHER" id="PTHR43649">
    <property type="entry name" value="ARABINOSE-BINDING PROTEIN-RELATED"/>
    <property type="match status" value="1"/>
</dbReference>
<evidence type="ECO:0000313" key="2">
    <source>
        <dbReference type="Proteomes" id="UP000501058"/>
    </source>
</evidence>
<dbReference type="AlphaFoldDB" id="A0A6G7Y5N8"/>
<dbReference type="EMBL" id="CP049865">
    <property type="protein sequence ID" value="QIK72029.1"/>
    <property type="molecule type" value="Genomic_DNA"/>
</dbReference>
<dbReference type="InterPro" id="IPR050490">
    <property type="entry name" value="Bact_solute-bd_prot1"/>
</dbReference>
<organism evidence="1 2">
    <name type="scientific">Propioniciclava coleopterorum</name>
    <dbReference type="NCBI Taxonomy" id="2714937"/>
    <lineage>
        <taxon>Bacteria</taxon>
        <taxon>Bacillati</taxon>
        <taxon>Actinomycetota</taxon>
        <taxon>Actinomycetes</taxon>
        <taxon>Propionibacteriales</taxon>
        <taxon>Propionibacteriaceae</taxon>
        <taxon>Propioniciclava</taxon>
    </lineage>
</organism>
<accession>A0A6G7Y5N8</accession>
<dbReference type="Pfam" id="PF01547">
    <property type="entry name" value="SBP_bac_1"/>
    <property type="match status" value="1"/>
</dbReference>
<dbReference type="KEGG" id="prv:G7070_06815"/>
<keyword evidence="2" id="KW-1185">Reference proteome</keyword>
<sequence length="374" mass="38765">MLKGFTAANPAIATSGTGVAFADYWDKLATETAGGSGPDVFRMSMTYFTEYASRGALRDLTADAASTIDASTLDADVRDSGLVGGKLMGIGQSSIAPALFSHGGMLQAAGASVPDEWTWADFQTWVTDFAKNAGPDKWGTTDLGGNFQMFDVFARQEVGNQFDPEGKLLLDQAVVEAWYAMWDGLRRGKAAPPQDVTAAGGTFETNPMSKGQAALTAGWVQQVTFFQPLIADGTVAVSPLPQKVKGDLSGLFVKALDFWCVSATTKAPEAAAALVDHLINDSAATKEIGLLLGVPPTGSARDQLSSAGGATTAAIDYVEKVTPKAGKAPGPWPKGYGECLSAFGRANESVGFGQATPAQAAQTFLSEAKAALGA</sequence>
<name>A0A6G7Y5N8_9ACTN</name>
<dbReference type="InterPro" id="IPR006059">
    <property type="entry name" value="SBP"/>
</dbReference>
<reference evidence="1 2" key="1">
    <citation type="submission" date="2020-03" db="EMBL/GenBank/DDBJ databases">
        <title>Propioniciclava sp. nov., isolated from Hydrophilus acuminatus.</title>
        <authorList>
            <person name="Hyun D.-W."/>
            <person name="Bae J.-W."/>
        </authorList>
    </citation>
    <scope>NUCLEOTIDE SEQUENCE [LARGE SCALE GENOMIC DNA]</scope>
    <source>
        <strain evidence="1 2">HDW11</strain>
    </source>
</reference>